<keyword evidence="2" id="KW-0813">Transport</keyword>
<dbReference type="Proteomes" id="UP000754226">
    <property type="component" value="Unassembled WGS sequence"/>
</dbReference>
<feature type="transmembrane region" description="Helical" evidence="7">
    <location>
        <begin position="176"/>
        <end position="201"/>
    </location>
</feature>
<evidence type="ECO:0000256" key="6">
    <source>
        <dbReference type="ARBA" id="ARBA00023136"/>
    </source>
</evidence>
<evidence type="ECO:0000313" key="8">
    <source>
        <dbReference type="EMBL" id="MBS5520106.1"/>
    </source>
</evidence>
<keyword evidence="6 7" id="KW-0472">Membrane</keyword>
<evidence type="ECO:0000313" key="9">
    <source>
        <dbReference type="Proteomes" id="UP000754226"/>
    </source>
</evidence>
<dbReference type="EMBL" id="JAGZCZ010000008">
    <property type="protein sequence ID" value="MBS5520106.1"/>
    <property type="molecule type" value="Genomic_DNA"/>
</dbReference>
<evidence type="ECO:0000256" key="2">
    <source>
        <dbReference type="ARBA" id="ARBA00022448"/>
    </source>
</evidence>
<evidence type="ECO:0000256" key="4">
    <source>
        <dbReference type="ARBA" id="ARBA00022692"/>
    </source>
</evidence>
<reference evidence="8" key="1">
    <citation type="submission" date="2021-02" db="EMBL/GenBank/DDBJ databases">
        <title>Infant gut strain persistence is associated with maternal origin, phylogeny, and functional potential including surface adhesion and iron acquisition.</title>
        <authorList>
            <person name="Lou Y.C."/>
        </authorList>
    </citation>
    <scope>NUCLEOTIDE SEQUENCE</scope>
    <source>
        <strain evidence="8">L3_106_000M1_dasL3_106_000M1_concoct_15</strain>
    </source>
</reference>
<feature type="transmembrane region" description="Helical" evidence="7">
    <location>
        <begin position="6"/>
        <end position="24"/>
    </location>
</feature>
<feature type="transmembrane region" description="Helical" evidence="7">
    <location>
        <begin position="105"/>
        <end position="124"/>
    </location>
</feature>
<feature type="transmembrane region" description="Helical" evidence="7">
    <location>
        <begin position="303"/>
        <end position="323"/>
    </location>
</feature>
<organism evidence="8 9">
    <name type="scientific">Acidaminococcus intestini</name>
    <dbReference type="NCBI Taxonomy" id="187327"/>
    <lineage>
        <taxon>Bacteria</taxon>
        <taxon>Bacillati</taxon>
        <taxon>Bacillota</taxon>
        <taxon>Negativicutes</taxon>
        <taxon>Acidaminococcales</taxon>
        <taxon>Acidaminococcaceae</taxon>
        <taxon>Acidaminococcus</taxon>
    </lineage>
</organism>
<sequence length="328" mass="34793">MGKMLQIFMEVLLSIFPIFAIIGIGYKLQGAHWFSTSFSSELSRLIMKIALPASIFTSVIRQLDASKLASFGGGLVLGGVAILLSYAVGFLLCRLFKVRHGRRGTFINTFANANTIFIGMPLNLALFGPQGESAFLAYYVLNTLSTWAFGSFLITGDPTESGNLQERNPKSALKQVLSPPLLAFFAALLLILGNVGIPAAVLTTTQYLGSLVTPLALLYIGIVLFHAGLASLQMDRDTALALVGKFAVAPFAMILVLMAAAQGGVTLEATEKGTFIMQSAVPALTVLPVLAHEGKGDVHYATSLVAFSTLLFAGVAPVLMLIIDHLPG</sequence>
<feature type="transmembrane region" description="Helical" evidence="7">
    <location>
        <begin position="207"/>
        <end position="227"/>
    </location>
</feature>
<dbReference type="Pfam" id="PF03547">
    <property type="entry name" value="Mem_trans"/>
    <property type="match status" value="1"/>
</dbReference>
<keyword evidence="3" id="KW-1003">Cell membrane</keyword>
<gene>
    <name evidence="8" type="ORF">KHX13_07250</name>
</gene>
<evidence type="ECO:0000256" key="5">
    <source>
        <dbReference type="ARBA" id="ARBA00022989"/>
    </source>
</evidence>
<dbReference type="GO" id="GO:0055085">
    <property type="term" value="P:transmembrane transport"/>
    <property type="evidence" value="ECO:0007669"/>
    <property type="project" value="InterPro"/>
</dbReference>
<dbReference type="GO" id="GO:0016020">
    <property type="term" value="C:membrane"/>
    <property type="evidence" value="ECO:0007669"/>
    <property type="project" value="UniProtKB-SubCell"/>
</dbReference>
<accession>A0A943EEB3</accession>
<protein>
    <submittedName>
        <fullName evidence="8">AEC family transporter</fullName>
    </submittedName>
</protein>
<dbReference type="PANTHER" id="PTHR36838:SF1">
    <property type="entry name" value="SLR1864 PROTEIN"/>
    <property type="match status" value="1"/>
</dbReference>
<feature type="transmembrane region" description="Helical" evidence="7">
    <location>
        <begin position="239"/>
        <end position="261"/>
    </location>
</feature>
<keyword evidence="5 7" id="KW-1133">Transmembrane helix</keyword>
<evidence type="ECO:0000256" key="7">
    <source>
        <dbReference type="SAM" id="Phobius"/>
    </source>
</evidence>
<comment type="caution">
    <text evidence="8">The sequence shown here is derived from an EMBL/GenBank/DDBJ whole genome shotgun (WGS) entry which is preliminary data.</text>
</comment>
<evidence type="ECO:0000256" key="3">
    <source>
        <dbReference type="ARBA" id="ARBA00022475"/>
    </source>
</evidence>
<dbReference type="InterPro" id="IPR004776">
    <property type="entry name" value="Mem_transp_PIN-like"/>
</dbReference>
<keyword evidence="4 7" id="KW-0812">Transmembrane</keyword>
<feature type="transmembrane region" description="Helical" evidence="7">
    <location>
        <begin position="136"/>
        <end position="155"/>
    </location>
</feature>
<feature type="transmembrane region" description="Helical" evidence="7">
    <location>
        <begin position="69"/>
        <end position="93"/>
    </location>
</feature>
<feature type="transmembrane region" description="Helical" evidence="7">
    <location>
        <begin position="273"/>
        <end position="291"/>
    </location>
</feature>
<dbReference type="AlphaFoldDB" id="A0A943EEB3"/>
<dbReference type="PANTHER" id="PTHR36838">
    <property type="entry name" value="AUXIN EFFLUX CARRIER FAMILY PROTEIN"/>
    <property type="match status" value="1"/>
</dbReference>
<name>A0A943EEB3_9FIRM</name>
<evidence type="ECO:0000256" key="1">
    <source>
        <dbReference type="ARBA" id="ARBA00004141"/>
    </source>
</evidence>
<proteinExistence type="predicted"/>
<comment type="subcellular location">
    <subcellularLocation>
        <location evidence="1">Membrane</location>
        <topology evidence="1">Multi-pass membrane protein</topology>
    </subcellularLocation>
</comment>